<dbReference type="PANTHER" id="PTHR21666">
    <property type="entry name" value="PEPTIDASE-RELATED"/>
    <property type="match status" value="1"/>
</dbReference>
<dbReference type="SUPFAM" id="SSF51261">
    <property type="entry name" value="Duplicated hybrid motif"/>
    <property type="match status" value="1"/>
</dbReference>
<evidence type="ECO:0000313" key="5">
    <source>
        <dbReference type="EMBL" id="GAA3115011.1"/>
    </source>
</evidence>
<sequence>MADPILANVTPRSLLVLTVLPVLLSAAAEPADPPGRPGPAAAPPSPSRAAPPPAPPPPAAVTAPGPPAPPSPATTPGPPNDPATAPEHSPTPAPPAEPPATPPGGGRWTWPLSGRPRILRSFAPPPEPWLPGHRGVDLAAAPGAPVRAAGPGTIGYAGPLAGRGVVTVLHPGGLRTTYLPLRPSVRRGQTVEPGQVIGVVEDVPGHCPTGCLHWGLLLDRRYLDPLLLLGLGQVRLLPQDTPSG</sequence>
<dbReference type="Gene3D" id="2.70.70.10">
    <property type="entry name" value="Glucose Permease (Domain IIA)"/>
    <property type="match status" value="1"/>
</dbReference>
<organism evidence="5 6">
    <name type="scientific">Planomonospora alba</name>
    <dbReference type="NCBI Taxonomy" id="161354"/>
    <lineage>
        <taxon>Bacteria</taxon>
        <taxon>Bacillati</taxon>
        <taxon>Actinomycetota</taxon>
        <taxon>Actinomycetes</taxon>
        <taxon>Streptosporangiales</taxon>
        <taxon>Streptosporangiaceae</taxon>
        <taxon>Planomonospora</taxon>
    </lineage>
</organism>
<keyword evidence="1 3" id="KW-0732">Signal</keyword>
<comment type="caution">
    <text evidence="5">The sequence shown here is derived from an EMBL/GenBank/DDBJ whole genome shotgun (WGS) entry which is preliminary data.</text>
</comment>
<reference evidence="6" key="1">
    <citation type="journal article" date="2019" name="Int. J. Syst. Evol. Microbiol.">
        <title>The Global Catalogue of Microorganisms (GCM) 10K type strain sequencing project: providing services to taxonomists for standard genome sequencing and annotation.</title>
        <authorList>
            <consortium name="The Broad Institute Genomics Platform"/>
            <consortium name="The Broad Institute Genome Sequencing Center for Infectious Disease"/>
            <person name="Wu L."/>
            <person name="Ma J."/>
        </authorList>
    </citation>
    <scope>NUCLEOTIDE SEQUENCE [LARGE SCALE GENOMIC DNA]</scope>
    <source>
        <strain evidence="6">JCM 9373</strain>
    </source>
</reference>
<feature type="compositionally biased region" description="Pro residues" evidence="2">
    <location>
        <begin position="31"/>
        <end position="81"/>
    </location>
</feature>
<evidence type="ECO:0000313" key="6">
    <source>
        <dbReference type="Proteomes" id="UP001500320"/>
    </source>
</evidence>
<evidence type="ECO:0000256" key="2">
    <source>
        <dbReference type="SAM" id="MobiDB-lite"/>
    </source>
</evidence>
<feature type="chain" id="PRO_5045751075" description="M23ase beta-sheet core domain-containing protein" evidence="3">
    <location>
        <begin position="29"/>
        <end position="244"/>
    </location>
</feature>
<dbReference type="InterPro" id="IPR011055">
    <property type="entry name" value="Dup_hybrid_motif"/>
</dbReference>
<feature type="compositionally biased region" description="Pro residues" evidence="2">
    <location>
        <begin position="89"/>
        <end position="102"/>
    </location>
</feature>
<feature type="signal peptide" evidence="3">
    <location>
        <begin position="1"/>
        <end position="28"/>
    </location>
</feature>
<gene>
    <name evidence="5" type="ORF">GCM10010466_02570</name>
</gene>
<evidence type="ECO:0000259" key="4">
    <source>
        <dbReference type="Pfam" id="PF01551"/>
    </source>
</evidence>
<dbReference type="CDD" id="cd12797">
    <property type="entry name" value="M23_peptidase"/>
    <property type="match status" value="1"/>
</dbReference>
<dbReference type="InterPro" id="IPR050570">
    <property type="entry name" value="Cell_wall_metabolism_enzyme"/>
</dbReference>
<dbReference type="InterPro" id="IPR016047">
    <property type="entry name" value="M23ase_b-sheet_dom"/>
</dbReference>
<name>A0ABP6MN66_9ACTN</name>
<evidence type="ECO:0000256" key="1">
    <source>
        <dbReference type="ARBA" id="ARBA00022729"/>
    </source>
</evidence>
<dbReference type="PANTHER" id="PTHR21666:SF289">
    <property type="entry name" value="L-ALA--D-GLU ENDOPEPTIDASE"/>
    <property type="match status" value="1"/>
</dbReference>
<feature type="domain" description="M23ase beta-sheet core" evidence="4">
    <location>
        <begin position="132"/>
        <end position="225"/>
    </location>
</feature>
<protein>
    <recommendedName>
        <fullName evidence="4">M23ase beta-sheet core domain-containing protein</fullName>
    </recommendedName>
</protein>
<keyword evidence="6" id="KW-1185">Reference proteome</keyword>
<proteinExistence type="predicted"/>
<dbReference type="Pfam" id="PF01551">
    <property type="entry name" value="Peptidase_M23"/>
    <property type="match status" value="1"/>
</dbReference>
<dbReference type="Proteomes" id="UP001500320">
    <property type="component" value="Unassembled WGS sequence"/>
</dbReference>
<dbReference type="EMBL" id="BAAAUT010000002">
    <property type="protein sequence ID" value="GAA3115011.1"/>
    <property type="molecule type" value="Genomic_DNA"/>
</dbReference>
<accession>A0ABP6MN66</accession>
<feature type="region of interest" description="Disordered" evidence="2">
    <location>
        <begin position="28"/>
        <end position="113"/>
    </location>
</feature>
<evidence type="ECO:0000256" key="3">
    <source>
        <dbReference type="SAM" id="SignalP"/>
    </source>
</evidence>